<gene>
    <name evidence="3" type="ORF">Tsubulata_046297</name>
</gene>
<feature type="non-terminal residue" evidence="3">
    <location>
        <position position="155"/>
    </location>
</feature>
<evidence type="ECO:0000259" key="2">
    <source>
        <dbReference type="Pfam" id="PF03107"/>
    </source>
</evidence>
<dbReference type="EMBL" id="JAKUCV010001088">
    <property type="protein sequence ID" value="KAJ4847726.1"/>
    <property type="molecule type" value="Genomic_DNA"/>
</dbReference>
<protein>
    <recommendedName>
        <fullName evidence="2">DC1 domain-containing protein</fullName>
    </recommendedName>
</protein>
<proteinExistence type="predicted"/>
<keyword evidence="1" id="KW-0677">Repeat</keyword>
<dbReference type="PANTHER" id="PTHR46288:SF27">
    <property type="entry name" value="CYSTEINE_HISTIDINE-RICH C1 DOMAIN FAMILY PROTEIN"/>
    <property type="match status" value="1"/>
</dbReference>
<dbReference type="AlphaFoldDB" id="A0A9Q0JM07"/>
<evidence type="ECO:0000313" key="3">
    <source>
        <dbReference type="EMBL" id="KAJ4847726.1"/>
    </source>
</evidence>
<keyword evidence="4" id="KW-1185">Reference proteome</keyword>
<accession>A0A9Q0JM07</accession>
<dbReference type="Pfam" id="PF03107">
    <property type="entry name" value="C1_2"/>
    <property type="match status" value="1"/>
</dbReference>
<dbReference type="PANTHER" id="PTHR46288">
    <property type="entry name" value="PHORBOL-ESTER/DAG-TYPE DOMAIN-CONTAINING PROTEIN"/>
    <property type="match status" value="1"/>
</dbReference>
<reference evidence="3" key="1">
    <citation type="submission" date="2022-02" db="EMBL/GenBank/DDBJ databases">
        <authorList>
            <person name="Henning P.M."/>
            <person name="McCubbin A.G."/>
            <person name="Shore J.S."/>
        </authorList>
    </citation>
    <scope>NUCLEOTIDE SEQUENCE</scope>
    <source>
        <strain evidence="3">F60SS</strain>
        <tissue evidence="3">Leaves</tissue>
    </source>
</reference>
<reference evidence="3" key="2">
    <citation type="journal article" date="2023" name="Plants (Basel)">
        <title>Annotation of the Turnera subulata (Passifloraceae) Draft Genome Reveals the S-Locus Evolved after the Divergence of Turneroideae from Passifloroideae in a Stepwise Manner.</title>
        <authorList>
            <person name="Henning P.M."/>
            <person name="Roalson E.H."/>
            <person name="Mir W."/>
            <person name="McCubbin A.G."/>
            <person name="Shore J.S."/>
        </authorList>
    </citation>
    <scope>NUCLEOTIDE SEQUENCE</scope>
    <source>
        <strain evidence="3">F60SS</strain>
    </source>
</reference>
<dbReference type="SUPFAM" id="SSF57889">
    <property type="entry name" value="Cysteine-rich domain"/>
    <property type="match status" value="1"/>
</dbReference>
<sequence length="155" mass="17852">MGIKHWSHEHDGLQLEIYRYGDGDSWIGFCCGCSRELGGPSYLCREFGCFFRLCESCFQSSYPPQVPHHPLHPPHPLVLTTRYATWSTDNGYICDGCDCFLVGFVYRCEECDFNLDVNCALLMNNNRILESSKPKAARRTKQHYIHPDHLLALFN</sequence>
<evidence type="ECO:0000256" key="1">
    <source>
        <dbReference type="ARBA" id="ARBA00022737"/>
    </source>
</evidence>
<evidence type="ECO:0000313" key="4">
    <source>
        <dbReference type="Proteomes" id="UP001141552"/>
    </source>
</evidence>
<name>A0A9Q0JM07_9ROSI</name>
<organism evidence="3 4">
    <name type="scientific">Turnera subulata</name>
    <dbReference type="NCBI Taxonomy" id="218843"/>
    <lineage>
        <taxon>Eukaryota</taxon>
        <taxon>Viridiplantae</taxon>
        <taxon>Streptophyta</taxon>
        <taxon>Embryophyta</taxon>
        <taxon>Tracheophyta</taxon>
        <taxon>Spermatophyta</taxon>
        <taxon>Magnoliopsida</taxon>
        <taxon>eudicotyledons</taxon>
        <taxon>Gunneridae</taxon>
        <taxon>Pentapetalae</taxon>
        <taxon>rosids</taxon>
        <taxon>fabids</taxon>
        <taxon>Malpighiales</taxon>
        <taxon>Passifloraceae</taxon>
        <taxon>Turnera</taxon>
    </lineage>
</organism>
<dbReference type="OrthoDB" id="1748194at2759"/>
<dbReference type="Proteomes" id="UP001141552">
    <property type="component" value="Unassembled WGS sequence"/>
</dbReference>
<dbReference type="InterPro" id="IPR004146">
    <property type="entry name" value="DC1"/>
</dbReference>
<comment type="caution">
    <text evidence="3">The sequence shown here is derived from an EMBL/GenBank/DDBJ whole genome shotgun (WGS) entry which is preliminary data.</text>
</comment>
<dbReference type="InterPro" id="IPR046349">
    <property type="entry name" value="C1-like_sf"/>
</dbReference>
<feature type="domain" description="DC1" evidence="2">
    <location>
        <begin position="70"/>
        <end position="120"/>
    </location>
</feature>